<evidence type="ECO:0000313" key="2">
    <source>
        <dbReference type="EMBL" id="GBC59263.1"/>
    </source>
</evidence>
<keyword evidence="3" id="KW-1185">Reference proteome</keyword>
<reference evidence="3" key="1">
    <citation type="submission" date="2017-11" db="EMBL/GenBank/DDBJ databases">
        <authorList>
            <person name="Watanabe M."/>
            <person name="Kojima H."/>
        </authorList>
    </citation>
    <scope>NUCLEOTIDE SEQUENCE [LARGE SCALE GENOMIC DNA]</scope>
    <source>
        <strain evidence="3">Tokyo 01</strain>
    </source>
</reference>
<gene>
    <name evidence="2" type="ORF">DENIS_0199</name>
</gene>
<comment type="caution">
    <text evidence="2">The sequence shown here is derived from an EMBL/GenBank/DDBJ whole genome shotgun (WGS) entry which is preliminary data.</text>
</comment>
<protein>
    <recommendedName>
        <fullName evidence="4">TIGR03790 family protein</fullName>
    </recommendedName>
</protein>
<reference evidence="3" key="2">
    <citation type="submission" date="2019-01" db="EMBL/GenBank/DDBJ databases">
        <title>Genome sequence of Desulfonema ishimotonii strain Tokyo 01.</title>
        <authorList>
            <person name="Fukui M."/>
        </authorList>
    </citation>
    <scope>NUCLEOTIDE SEQUENCE [LARGE SCALE GENOMIC DNA]</scope>
    <source>
        <strain evidence="3">Tokyo 01</strain>
    </source>
</reference>
<accession>A0A401FQK2</accession>
<dbReference type="Proteomes" id="UP000288096">
    <property type="component" value="Unassembled WGS sequence"/>
</dbReference>
<dbReference type="RefSeq" id="WP_124326788.1">
    <property type="nucleotide sequence ID" value="NZ_BEXT01000001.1"/>
</dbReference>
<dbReference type="NCBIfam" id="TIGR03790">
    <property type="entry name" value="TIGR03790 family protein"/>
    <property type="match status" value="1"/>
</dbReference>
<evidence type="ECO:0000256" key="1">
    <source>
        <dbReference type="SAM" id="SignalP"/>
    </source>
</evidence>
<dbReference type="EMBL" id="BEXT01000001">
    <property type="protein sequence ID" value="GBC59263.1"/>
    <property type="molecule type" value="Genomic_DNA"/>
</dbReference>
<dbReference type="AlphaFoldDB" id="A0A401FQK2"/>
<dbReference type="InterPro" id="IPR022265">
    <property type="entry name" value="CHP03790"/>
</dbReference>
<organism evidence="2 3">
    <name type="scientific">Desulfonema ishimotonii</name>
    <dbReference type="NCBI Taxonomy" id="45657"/>
    <lineage>
        <taxon>Bacteria</taxon>
        <taxon>Pseudomonadati</taxon>
        <taxon>Thermodesulfobacteriota</taxon>
        <taxon>Desulfobacteria</taxon>
        <taxon>Desulfobacterales</taxon>
        <taxon>Desulfococcaceae</taxon>
        <taxon>Desulfonema</taxon>
    </lineage>
</organism>
<evidence type="ECO:0008006" key="4">
    <source>
        <dbReference type="Google" id="ProtNLM"/>
    </source>
</evidence>
<dbReference type="OrthoDB" id="9771443at2"/>
<evidence type="ECO:0000313" key="3">
    <source>
        <dbReference type="Proteomes" id="UP000288096"/>
    </source>
</evidence>
<proteinExistence type="predicted"/>
<feature type="chain" id="PRO_5019076499" description="TIGR03790 family protein" evidence="1">
    <location>
        <begin position="19"/>
        <end position="411"/>
    </location>
</feature>
<keyword evidence="1" id="KW-0732">Signal</keyword>
<feature type="signal peptide" evidence="1">
    <location>
        <begin position="1"/>
        <end position="18"/>
    </location>
</feature>
<sequence length="411" mass="46708">MRRLKKLWPIICLPAVWAMWGENPTLCMALEPGEVTVVVNEKVPESLSLAKYYMKQRRIPPENLIRLRVTDDEACSRETYEKEIALPVRRYFGSLCPGWRIRCLVMMYGIPLKIRPGAMTRKQRELENELEQLRESASGNRPERLEKKLARVRQQNDRQAAVDSEIALVLKQAYPLGGWIPNPYFIGFGNRKMRFGRADVVMVSRLDGPSGEIVRRVIDDSIAAEKEGLRGTAYFDARWPKVEGNKKLSGYRLYDQSIHLAAERVEKARLMPVITEDTGRLFQAGEAPGAALYCGWYSLGRYIDAFDWQRGAIGYHIASSECETLKRKGSRVWCKRMLEDGIAATIGPVGEPYVSAFPVPEMFFTLLIRENITLAESYFLSTPFLSWKMVLIGDPLYRPFTGKGIAPGSAE</sequence>
<name>A0A401FQK2_9BACT</name>